<sequence length="74" mass="7997">MFVEKGAAVLGFGKRGQGKRGAKRGFCWILQDFEEEGVAVEENGWRHCKEGQKLGGGAHQGQSGWSKTTGAMDL</sequence>
<dbReference type="AlphaFoldDB" id="A0AAV0BTR3"/>
<reference evidence="2" key="1">
    <citation type="submission" date="2022-06" db="EMBL/GenBank/DDBJ databases">
        <authorList>
            <consortium name="SYNGENTA / RWTH Aachen University"/>
        </authorList>
    </citation>
    <scope>NUCLEOTIDE SEQUENCE</scope>
</reference>
<proteinExistence type="predicted"/>
<accession>A0AAV0BTR3</accession>
<gene>
    <name evidence="2" type="ORF">PPACK8108_LOCUS24769</name>
</gene>
<evidence type="ECO:0000313" key="3">
    <source>
        <dbReference type="Proteomes" id="UP001153365"/>
    </source>
</evidence>
<keyword evidence="3" id="KW-1185">Reference proteome</keyword>
<organism evidence="2 3">
    <name type="scientific">Phakopsora pachyrhizi</name>
    <name type="common">Asian soybean rust disease fungus</name>
    <dbReference type="NCBI Taxonomy" id="170000"/>
    <lineage>
        <taxon>Eukaryota</taxon>
        <taxon>Fungi</taxon>
        <taxon>Dikarya</taxon>
        <taxon>Basidiomycota</taxon>
        <taxon>Pucciniomycotina</taxon>
        <taxon>Pucciniomycetes</taxon>
        <taxon>Pucciniales</taxon>
        <taxon>Phakopsoraceae</taxon>
        <taxon>Phakopsora</taxon>
    </lineage>
</organism>
<comment type="caution">
    <text evidence="2">The sequence shown here is derived from an EMBL/GenBank/DDBJ whole genome shotgun (WGS) entry which is preliminary data.</text>
</comment>
<evidence type="ECO:0000313" key="2">
    <source>
        <dbReference type="EMBL" id="CAH7689643.1"/>
    </source>
</evidence>
<evidence type="ECO:0000256" key="1">
    <source>
        <dbReference type="SAM" id="MobiDB-lite"/>
    </source>
</evidence>
<feature type="compositionally biased region" description="Polar residues" evidence="1">
    <location>
        <begin position="60"/>
        <end position="74"/>
    </location>
</feature>
<protein>
    <submittedName>
        <fullName evidence="2">Uncharacterized protein</fullName>
    </submittedName>
</protein>
<feature type="region of interest" description="Disordered" evidence="1">
    <location>
        <begin position="51"/>
        <end position="74"/>
    </location>
</feature>
<name>A0AAV0BTR3_PHAPC</name>
<dbReference type="EMBL" id="CALTRL010006111">
    <property type="protein sequence ID" value="CAH7689643.1"/>
    <property type="molecule type" value="Genomic_DNA"/>
</dbReference>
<dbReference type="Proteomes" id="UP001153365">
    <property type="component" value="Unassembled WGS sequence"/>
</dbReference>